<dbReference type="Proteomes" id="UP001195483">
    <property type="component" value="Unassembled WGS sequence"/>
</dbReference>
<comment type="caution">
    <text evidence="2">The sequence shown here is derived from an EMBL/GenBank/DDBJ whole genome shotgun (WGS) entry which is preliminary data.</text>
</comment>
<sequence length="192" mass="21871">MIYKLPLGLFLIVVGPYCIQSQDVITDKNVIKEDEPSLSLLDTFVQKSVTKDAITAANTWCKHDTKCGYHQSTRYSWCNTNYGWEYCCTDACITDPEFDAWMRCSSGKRTVACGNPGNRTVTGKSCLPSHGCGAHEGVSDYFHKYWCYINAKKEWEYCCSPLSQCRDRKDGYGNWCYHGTAIYKSQWVHCTP</sequence>
<organism evidence="2 3">
    <name type="scientific">Potamilus streckersoni</name>
    <dbReference type="NCBI Taxonomy" id="2493646"/>
    <lineage>
        <taxon>Eukaryota</taxon>
        <taxon>Metazoa</taxon>
        <taxon>Spiralia</taxon>
        <taxon>Lophotrochozoa</taxon>
        <taxon>Mollusca</taxon>
        <taxon>Bivalvia</taxon>
        <taxon>Autobranchia</taxon>
        <taxon>Heteroconchia</taxon>
        <taxon>Palaeoheterodonta</taxon>
        <taxon>Unionida</taxon>
        <taxon>Unionoidea</taxon>
        <taxon>Unionidae</taxon>
        <taxon>Ambleminae</taxon>
        <taxon>Lampsilini</taxon>
        <taxon>Potamilus</taxon>
    </lineage>
</organism>
<evidence type="ECO:0000256" key="1">
    <source>
        <dbReference type="SAM" id="SignalP"/>
    </source>
</evidence>
<reference evidence="2" key="2">
    <citation type="journal article" date="2021" name="Genome Biol. Evol.">
        <title>Developing a high-quality reference genome for a parasitic bivalve with doubly uniparental inheritance (Bivalvia: Unionida).</title>
        <authorList>
            <person name="Smith C.H."/>
        </authorList>
    </citation>
    <scope>NUCLEOTIDE SEQUENCE</scope>
    <source>
        <strain evidence="2">CHS0354</strain>
        <tissue evidence="2">Mantle</tissue>
    </source>
</reference>
<keyword evidence="1" id="KW-0732">Signal</keyword>
<reference evidence="2" key="3">
    <citation type="submission" date="2023-05" db="EMBL/GenBank/DDBJ databases">
        <authorList>
            <person name="Smith C.H."/>
        </authorList>
    </citation>
    <scope>NUCLEOTIDE SEQUENCE</scope>
    <source>
        <strain evidence="2">CHS0354</strain>
        <tissue evidence="2">Mantle</tissue>
    </source>
</reference>
<evidence type="ECO:0000313" key="2">
    <source>
        <dbReference type="EMBL" id="KAK3577797.1"/>
    </source>
</evidence>
<proteinExistence type="predicted"/>
<keyword evidence="3" id="KW-1185">Reference proteome</keyword>
<name>A0AAE0RQJ2_9BIVA</name>
<gene>
    <name evidence="2" type="ORF">CHS0354_000214</name>
</gene>
<accession>A0AAE0RQJ2</accession>
<protein>
    <submittedName>
        <fullName evidence="2">Uncharacterized protein</fullName>
    </submittedName>
</protein>
<dbReference type="AlphaFoldDB" id="A0AAE0RQJ2"/>
<reference evidence="2" key="1">
    <citation type="journal article" date="2021" name="Genome Biol. Evol.">
        <title>A High-Quality Reference Genome for a Parasitic Bivalve with Doubly Uniparental Inheritance (Bivalvia: Unionida).</title>
        <authorList>
            <person name="Smith C.H."/>
        </authorList>
    </citation>
    <scope>NUCLEOTIDE SEQUENCE</scope>
    <source>
        <strain evidence="2">CHS0354</strain>
    </source>
</reference>
<dbReference type="EMBL" id="JAEAOA010000062">
    <property type="protein sequence ID" value="KAK3577797.1"/>
    <property type="molecule type" value="Genomic_DNA"/>
</dbReference>
<feature type="chain" id="PRO_5042068799" evidence="1">
    <location>
        <begin position="22"/>
        <end position="192"/>
    </location>
</feature>
<evidence type="ECO:0000313" key="3">
    <source>
        <dbReference type="Proteomes" id="UP001195483"/>
    </source>
</evidence>
<feature type="signal peptide" evidence="1">
    <location>
        <begin position="1"/>
        <end position="21"/>
    </location>
</feature>